<dbReference type="EMBL" id="KL198032">
    <property type="protein sequence ID" value="KDQ15393.1"/>
    <property type="molecule type" value="Genomic_DNA"/>
</dbReference>
<evidence type="ECO:0000256" key="10">
    <source>
        <dbReference type="ARBA" id="ARBA00022741"/>
    </source>
</evidence>
<evidence type="ECO:0000256" key="1">
    <source>
        <dbReference type="ARBA" id="ARBA00001946"/>
    </source>
</evidence>
<keyword evidence="11" id="KW-0418">Kinase</keyword>
<dbReference type="PROSITE" id="PS50011">
    <property type="entry name" value="PROTEIN_KINASE_DOM"/>
    <property type="match status" value="1"/>
</dbReference>
<comment type="cofactor">
    <cofactor evidence="1">
        <name>Mg(2+)</name>
        <dbReference type="ChEBI" id="CHEBI:18420"/>
    </cofactor>
</comment>
<dbReference type="InterPro" id="IPR050629">
    <property type="entry name" value="STE20/SPS1-PAK"/>
</dbReference>
<feature type="binding site" evidence="16">
    <location>
        <position position="57"/>
    </location>
    <ligand>
        <name>ATP</name>
        <dbReference type="ChEBI" id="CHEBI:30616"/>
    </ligand>
</feature>
<dbReference type="SMART" id="SM00220">
    <property type="entry name" value="S_TKc"/>
    <property type="match status" value="1"/>
</dbReference>
<protein>
    <recommendedName>
        <fullName evidence="4">non-specific serine/threonine protein kinase</fullName>
        <ecNumber evidence="4">2.7.11.1</ecNumber>
    </recommendedName>
</protein>
<keyword evidence="20" id="KW-1185">Reference proteome</keyword>
<dbReference type="STRING" id="930990.A0A067MI09"/>
<evidence type="ECO:0000256" key="3">
    <source>
        <dbReference type="ARBA" id="ARBA00008874"/>
    </source>
</evidence>
<sequence length="672" mass="73954">MPRNAPSENSMSPRTRQTASASDPASQYTLLEKLGTGSFGVVYKAIHNDTRQIVAIKQIDLEDTDDDISEIQQEIAHLAQCDSEYVTRYYGSFVKGYKLWIIMEYLAGGSCLDLLKPGPFSEAQIAVVCRELLLGLEYLHSEGKIHRDIKAANVLLSASGKVKLADFGVAAQLTTTLRHTFVGTPFWMSPEVIRQDGYDSKADMWSLGITAIEMAKGEPPLAEYHPMRVLFLIPKAKPPVLEGPFSPAFKEFVSLCLTKDPAARPSAKELLKHPFIRGARRSGALTELIERYQEYVRRKNAASGQPTARTGPIYDDSGMDTIRSTVSTQWDFDTIRSNTMGSVRSVARDVREAMSMDDEYDDEGFDGDYDFDYLDPSNEFDTTGAVKGSEALMHPEASRSTVRLNNSQPHLHLELSEVGAGPSDEKTDPRTPPSTSPVDPTRSKPSSPASPHSTRKSSYAARNSLNGTIMRDADIGNGMNTVRPVKRLDAAGSLRHSAHYMGSMRSAGVLGNGVPVKNGTPPRAVSEAARAGRAMIVDVVLPTIDGAIRDDMDAKEIEALSMLVRGFSELNESNPELAYNVILDVLSGINDNQAIRQHISTKRGLFPHRRVSRRSEMTAQGLVVVEQEEEEAPAPLPPADAPIPEEQRKSPIAELLYMRWLEGLRLKWPSIL</sequence>
<keyword evidence="9" id="KW-0479">Metal-binding</keyword>
<dbReference type="SUPFAM" id="SSF56112">
    <property type="entry name" value="Protein kinase-like (PK-like)"/>
    <property type="match status" value="1"/>
</dbReference>
<dbReference type="FunFam" id="1.10.510.10:FF:000411">
    <property type="entry name" value="Probable Ste20-like kinase Don3"/>
    <property type="match status" value="1"/>
</dbReference>
<dbReference type="GO" id="GO:0005737">
    <property type="term" value="C:cytoplasm"/>
    <property type="evidence" value="ECO:0007669"/>
    <property type="project" value="UniProtKB-SubCell"/>
</dbReference>
<feature type="domain" description="Protein kinase" evidence="18">
    <location>
        <begin position="28"/>
        <end position="276"/>
    </location>
</feature>
<dbReference type="Proteomes" id="UP000027195">
    <property type="component" value="Unassembled WGS sequence"/>
</dbReference>
<keyword evidence="8" id="KW-0808">Transferase</keyword>
<evidence type="ECO:0000256" key="17">
    <source>
        <dbReference type="SAM" id="MobiDB-lite"/>
    </source>
</evidence>
<dbReference type="AlphaFoldDB" id="A0A067MI09"/>
<comment type="catalytic activity">
    <reaction evidence="14">
        <text>L-threonyl-[protein] + ATP = O-phospho-L-threonyl-[protein] + ADP + H(+)</text>
        <dbReference type="Rhea" id="RHEA:46608"/>
        <dbReference type="Rhea" id="RHEA-COMP:11060"/>
        <dbReference type="Rhea" id="RHEA-COMP:11605"/>
        <dbReference type="ChEBI" id="CHEBI:15378"/>
        <dbReference type="ChEBI" id="CHEBI:30013"/>
        <dbReference type="ChEBI" id="CHEBI:30616"/>
        <dbReference type="ChEBI" id="CHEBI:61977"/>
        <dbReference type="ChEBI" id="CHEBI:456216"/>
        <dbReference type="EC" id="2.7.11.1"/>
    </reaction>
</comment>
<evidence type="ECO:0000256" key="6">
    <source>
        <dbReference type="ARBA" id="ARBA00022527"/>
    </source>
</evidence>
<dbReference type="Gene3D" id="1.10.510.10">
    <property type="entry name" value="Transferase(Phosphotransferase) domain 1"/>
    <property type="match status" value="1"/>
</dbReference>
<dbReference type="PANTHER" id="PTHR48012">
    <property type="entry name" value="STERILE20-LIKE KINASE, ISOFORM B-RELATED"/>
    <property type="match status" value="1"/>
</dbReference>
<evidence type="ECO:0000256" key="11">
    <source>
        <dbReference type="ARBA" id="ARBA00022777"/>
    </source>
</evidence>
<feature type="region of interest" description="Disordered" evidence="17">
    <location>
        <begin position="300"/>
        <end position="319"/>
    </location>
</feature>
<evidence type="ECO:0000256" key="16">
    <source>
        <dbReference type="PROSITE-ProRule" id="PRU10141"/>
    </source>
</evidence>
<gene>
    <name evidence="19" type="ORF">BOTBODRAFT_31715</name>
</gene>
<evidence type="ECO:0000256" key="4">
    <source>
        <dbReference type="ARBA" id="ARBA00012513"/>
    </source>
</evidence>
<keyword evidence="7" id="KW-0597">Phosphoprotein</keyword>
<evidence type="ECO:0000256" key="8">
    <source>
        <dbReference type="ARBA" id="ARBA00022679"/>
    </source>
</evidence>
<evidence type="ECO:0000313" key="20">
    <source>
        <dbReference type="Proteomes" id="UP000027195"/>
    </source>
</evidence>
<evidence type="ECO:0000256" key="2">
    <source>
        <dbReference type="ARBA" id="ARBA00004496"/>
    </source>
</evidence>
<keyword evidence="10 16" id="KW-0547">Nucleotide-binding</keyword>
<evidence type="ECO:0000256" key="5">
    <source>
        <dbReference type="ARBA" id="ARBA00022490"/>
    </source>
</evidence>
<keyword evidence="6" id="KW-0723">Serine/threonine-protein kinase</keyword>
<dbReference type="GO" id="GO:0004674">
    <property type="term" value="F:protein serine/threonine kinase activity"/>
    <property type="evidence" value="ECO:0007669"/>
    <property type="project" value="UniProtKB-KW"/>
</dbReference>
<dbReference type="InterPro" id="IPR017441">
    <property type="entry name" value="Protein_kinase_ATP_BS"/>
</dbReference>
<dbReference type="HOGENOM" id="CLU_000288_2_7_1"/>
<dbReference type="PANTHER" id="PTHR48012:SF27">
    <property type="entry name" value="SERINE_THREONINE-PROTEIN KINASE SID1"/>
    <property type="match status" value="1"/>
</dbReference>
<dbReference type="GO" id="GO:0005524">
    <property type="term" value="F:ATP binding"/>
    <property type="evidence" value="ECO:0007669"/>
    <property type="project" value="UniProtKB-UniRule"/>
</dbReference>
<accession>A0A067MI09</accession>
<evidence type="ECO:0000256" key="12">
    <source>
        <dbReference type="ARBA" id="ARBA00022840"/>
    </source>
</evidence>
<reference evidence="20" key="1">
    <citation type="journal article" date="2014" name="Proc. Natl. Acad. Sci. U.S.A.">
        <title>Extensive sampling of basidiomycete genomes demonstrates inadequacy of the white-rot/brown-rot paradigm for wood decay fungi.</title>
        <authorList>
            <person name="Riley R."/>
            <person name="Salamov A.A."/>
            <person name="Brown D.W."/>
            <person name="Nagy L.G."/>
            <person name="Floudas D."/>
            <person name="Held B.W."/>
            <person name="Levasseur A."/>
            <person name="Lombard V."/>
            <person name="Morin E."/>
            <person name="Otillar R."/>
            <person name="Lindquist E.A."/>
            <person name="Sun H."/>
            <person name="LaButti K.M."/>
            <person name="Schmutz J."/>
            <person name="Jabbour D."/>
            <person name="Luo H."/>
            <person name="Baker S.E."/>
            <person name="Pisabarro A.G."/>
            <person name="Walton J.D."/>
            <person name="Blanchette R.A."/>
            <person name="Henrissat B."/>
            <person name="Martin F."/>
            <person name="Cullen D."/>
            <person name="Hibbett D.S."/>
            <person name="Grigoriev I.V."/>
        </authorList>
    </citation>
    <scope>NUCLEOTIDE SEQUENCE [LARGE SCALE GENOMIC DNA]</scope>
    <source>
        <strain evidence="20">FD-172 SS1</strain>
    </source>
</reference>
<evidence type="ECO:0000256" key="15">
    <source>
        <dbReference type="ARBA" id="ARBA00048679"/>
    </source>
</evidence>
<dbReference type="OrthoDB" id="248923at2759"/>
<evidence type="ECO:0000256" key="9">
    <source>
        <dbReference type="ARBA" id="ARBA00022723"/>
    </source>
</evidence>
<name>A0A067MI09_BOTB1</name>
<dbReference type="Pfam" id="PF00069">
    <property type="entry name" value="Pkinase"/>
    <property type="match status" value="1"/>
</dbReference>
<evidence type="ECO:0000256" key="14">
    <source>
        <dbReference type="ARBA" id="ARBA00047899"/>
    </source>
</evidence>
<comment type="similarity">
    <text evidence="3">Belongs to the protein kinase superfamily. STE Ser/Thr protein kinase family. STE20 subfamily.</text>
</comment>
<keyword evidence="5" id="KW-0963">Cytoplasm</keyword>
<keyword evidence="13" id="KW-0460">Magnesium</keyword>
<dbReference type="PROSITE" id="PS00107">
    <property type="entry name" value="PROTEIN_KINASE_ATP"/>
    <property type="match status" value="1"/>
</dbReference>
<comment type="subcellular location">
    <subcellularLocation>
        <location evidence="2">Cytoplasm</location>
    </subcellularLocation>
</comment>
<dbReference type="Gene3D" id="3.30.200.20">
    <property type="entry name" value="Phosphorylase Kinase, domain 1"/>
    <property type="match status" value="1"/>
</dbReference>
<dbReference type="InterPro" id="IPR011009">
    <property type="entry name" value="Kinase-like_dom_sf"/>
</dbReference>
<organism evidence="19 20">
    <name type="scientific">Botryobasidium botryosum (strain FD-172 SS1)</name>
    <dbReference type="NCBI Taxonomy" id="930990"/>
    <lineage>
        <taxon>Eukaryota</taxon>
        <taxon>Fungi</taxon>
        <taxon>Dikarya</taxon>
        <taxon>Basidiomycota</taxon>
        <taxon>Agaricomycotina</taxon>
        <taxon>Agaricomycetes</taxon>
        <taxon>Cantharellales</taxon>
        <taxon>Botryobasidiaceae</taxon>
        <taxon>Botryobasidium</taxon>
    </lineage>
</organism>
<evidence type="ECO:0000313" key="19">
    <source>
        <dbReference type="EMBL" id="KDQ15393.1"/>
    </source>
</evidence>
<feature type="region of interest" description="Disordered" evidence="17">
    <location>
        <begin position="417"/>
        <end position="462"/>
    </location>
</feature>
<dbReference type="EC" id="2.7.11.1" evidence="4"/>
<keyword evidence="12 16" id="KW-0067">ATP-binding</keyword>
<dbReference type="CDD" id="cd06609">
    <property type="entry name" value="STKc_MST3_like"/>
    <property type="match status" value="1"/>
</dbReference>
<evidence type="ECO:0000259" key="18">
    <source>
        <dbReference type="PROSITE" id="PS50011"/>
    </source>
</evidence>
<feature type="compositionally biased region" description="Polar residues" evidence="17">
    <location>
        <begin position="443"/>
        <end position="462"/>
    </location>
</feature>
<evidence type="ECO:0000256" key="13">
    <source>
        <dbReference type="ARBA" id="ARBA00022842"/>
    </source>
</evidence>
<proteinExistence type="inferred from homology"/>
<feature type="region of interest" description="Disordered" evidence="17">
    <location>
        <begin position="1"/>
        <end position="24"/>
    </location>
</feature>
<evidence type="ECO:0000256" key="7">
    <source>
        <dbReference type="ARBA" id="ARBA00022553"/>
    </source>
</evidence>
<dbReference type="GO" id="GO:0046872">
    <property type="term" value="F:metal ion binding"/>
    <property type="evidence" value="ECO:0007669"/>
    <property type="project" value="UniProtKB-KW"/>
</dbReference>
<comment type="catalytic activity">
    <reaction evidence="15">
        <text>L-seryl-[protein] + ATP = O-phospho-L-seryl-[protein] + ADP + H(+)</text>
        <dbReference type="Rhea" id="RHEA:17989"/>
        <dbReference type="Rhea" id="RHEA-COMP:9863"/>
        <dbReference type="Rhea" id="RHEA-COMP:11604"/>
        <dbReference type="ChEBI" id="CHEBI:15378"/>
        <dbReference type="ChEBI" id="CHEBI:29999"/>
        <dbReference type="ChEBI" id="CHEBI:30616"/>
        <dbReference type="ChEBI" id="CHEBI:83421"/>
        <dbReference type="ChEBI" id="CHEBI:456216"/>
        <dbReference type="EC" id="2.7.11.1"/>
    </reaction>
</comment>
<dbReference type="InParanoid" id="A0A067MI09"/>
<dbReference type="InterPro" id="IPR000719">
    <property type="entry name" value="Prot_kinase_dom"/>
</dbReference>